<dbReference type="InterPro" id="IPR041698">
    <property type="entry name" value="Methyltransf_25"/>
</dbReference>
<dbReference type="SUPFAM" id="SSF53335">
    <property type="entry name" value="S-adenosyl-L-methionine-dependent methyltransferases"/>
    <property type="match status" value="1"/>
</dbReference>
<evidence type="ECO:0000259" key="4">
    <source>
        <dbReference type="Pfam" id="PF13649"/>
    </source>
</evidence>
<accession>A0AA42BV70</accession>
<dbReference type="InterPro" id="IPR029063">
    <property type="entry name" value="SAM-dependent_MTases_sf"/>
</dbReference>
<reference evidence="5" key="1">
    <citation type="submission" date="2022-08" db="EMBL/GenBank/DDBJ databases">
        <authorList>
            <person name="Deng Y."/>
            <person name="Han X.-F."/>
            <person name="Zhang Y.-Q."/>
        </authorList>
    </citation>
    <scope>NUCLEOTIDE SEQUENCE</scope>
    <source>
        <strain evidence="5">CPCC 203407</strain>
    </source>
</reference>
<dbReference type="Proteomes" id="UP001165587">
    <property type="component" value="Unassembled WGS sequence"/>
</dbReference>
<comment type="caution">
    <text evidence="5">The sequence shown here is derived from an EMBL/GenBank/DDBJ whole genome shotgun (WGS) entry which is preliminary data.</text>
</comment>
<keyword evidence="3" id="KW-0949">S-adenosyl-L-methionine</keyword>
<dbReference type="PANTHER" id="PTHR43464">
    <property type="entry name" value="METHYLTRANSFERASE"/>
    <property type="match status" value="1"/>
</dbReference>
<dbReference type="EMBL" id="JANLCK010000004">
    <property type="protein sequence ID" value="MCS5726124.1"/>
    <property type="molecule type" value="Genomic_DNA"/>
</dbReference>
<organism evidence="5 6">
    <name type="scientific">Herbiconiux oxytropis</name>
    <dbReference type="NCBI Taxonomy" id="2970915"/>
    <lineage>
        <taxon>Bacteria</taxon>
        <taxon>Bacillati</taxon>
        <taxon>Actinomycetota</taxon>
        <taxon>Actinomycetes</taxon>
        <taxon>Micrococcales</taxon>
        <taxon>Microbacteriaceae</taxon>
        <taxon>Herbiconiux</taxon>
    </lineage>
</organism>
<gene>
    <name evidence="5" type="ORF">N1028_09490</name>
</gene>
<dbReference type="GO" id="GO:0032259">
    <property type="term" value="P:methylation"/>
    <property type="evidence" value="ECO:0007669"/>
    <property type="project" value="UniProtKB-KW"/>
</dbReference>
<dbReference type="AlphaFoldDB" id="A0AA42BV70"/>
<evidence type="ECO:0000256" key="3">
    <source>
        <dbReference type="ARBA" id="ARBA00022691"/>
    </source>
</evidence>
<dbReference type="GO" id="GO:0008168">
    <property type="term" value="F:methyltransferase activity"/>
    <property type="evidence" value="ECO:0007669"/>
    <property type="project" value="UniProtKB-KW"/>
</dbReference>
<evidence type="ECO:0000256" key="1">
    <source>
        <dbReference type="ARBA" id="ARBA00022603"/>
    </source>
</evidence>
<protein>
    <submittedName>
        <fullName evidence="5">Class I SAM-dependent methyltransferase</fullName>
    </submittedName>
</protein>
<keyword evidence="2" id="KW-0808">Transferase</keyword>
<dbReference type="NCBIfam" id="NF004851">
    <property type="entry name" value="PRK06202.1"/>
    <property type="match status" value="1"/>
</dbReference>
<feature type="domain" description="Methyltransferase" evidence="4">
    <location>
        <begin position="63"/>
        <end position="150"/>
    </location>
</feature>
<dbReference type="Pfam" id="PF13649">
    <property type="entry name" value="Methyltransf_25"/>
    <property type="match status" value="1"/>
</dbReference>
<keyword evidence="6" id="KW-1185">Reference proteome</keyword>
<dbReference type="CDD" id="cd02440">
    <property type="entry name" value="AdoMet_MTases"/>
    <property type="match status" value="1"/>
</dbReference>
<dbReference type="PANTHER" id="PTHR43464:SF19">
    <property type="entry name" value="UBIQUINONE BIOSYNTHESIS O-METHYLTRANSFERASE, MITOCHONDRIAL"/>
    <property type="match status" value="1"/>
</dbReference>
<proteinExistence type="predicted"/>
<evidence type="ECO:0000313" key="5">
    <source>
        <dbReference type="EMBL" id="MCS5726124.1"/>
    </source>
</evidence>
<keyword evidence="1 5" id="KW-0489">Methyltransferase</keyword>
<dbReference type="Gene3D" id="3.40.50.150">
    <property type="entry name" value="Vaccinia Virus protein VP39"/>
    <property type="match status" value="1"/>
</dbReference>
<name>A0AA42BV70_9MICO</name>
<dbReference type="RefSeq" id="WP_259527060.1">
    <property type="nucleotide sequence ID" value="NZ_JANLCK010000004.1"/>
</dbReference>
<sequence>MPDLRRRAVDLRERMDDPAADPALLTRTYEQFATVNRLIAGWHDTYKERIRPLLSAETPSTLLDVGCGGGDIARALARWANEDGLQLQVAAIDPDPRAMDYAESVPNPDGVIFLRALSSQLVERAQRFDFVISNHVLHHLSATELTDLLIDCELLCRRVALHSDIRRSPGAYLAFSAVTVALFHGSFIREDGLISIRRSYTTAELRVAARREWEVESQAPYRNLLTYTGPVAD</sequence>
<evidence type="ECO:0000313" key="6">
    <source>
        <dbReference type="Proteomes" id="UP001165587"/>
    </source>
</evidence>
<evidence type="ECO:0000256" key="2">
    <source>
        <dbReference type="ARBA" id="ARBA00022679"/>
    </source>
</evidence>